<evidence type="ECO:0000313" key="13">
    <source>
        <dbReference type="Proteomes" id="UP000317165"/>
    </source>
</evidence>
<evidence type="ECO:0000256" key="8">
    <source>
        <dbReference type="HAMAP-Rule" id="MF_00332"/>
    </source>
</evidence>
<evidence type="ECO:0000256" key="1">
    <source>
        <dbReference type="ARBA" id="ARBA00002290"/>
    </source>
</evidence>
<comment type="induction">
    <text evidence="8">By stress conditions e.g. heat shock.</text>
</comment>
<comment type="similarity">
    <text evidence="2 8 9">Belongs to the heat shock protein 70 family.</text>
</comment>
<reference evidence="12 13" key="1">
    <citation type="submission" date="2019-01" db="EMBL/GenBank/DDBJ databases">
        <title>Coherence of Microcystis species and biogeography revealed through population genomics.</title>
        <authorList>
            <person name="Perez-Carrascal O.M."/>
            <person name="Terrat Y."/>
            <person name="Giani A."/>
            <person name="Fortin N."/>
            <person name="Tromas N."/>
            <person name="Shapiro B.J."/>
        </authorList>
    </citation>
    <scope>NUCLEOTIDE SEQUENCE [LARGE SCALE GENOMIC DNA]</scope>
    <source>
        <strain evidence="12">Mp_MB_F_20051200_S9</strain>
    </source>
</reference>
<dbReference type="NCBIfam" id="NF003520">
    <property type="entry name" value="PRK05183.1"/>
    <property type="match status" value="1"/>
</dbReference>
<dbReference type="FunFam" id="3.30.420.40:FF:000004">
    <property type="entry name" value="Molecular chaperone DnaK"/>
    <property type="match status" value="1"/>
</dbReference>
<dbReference type="NCBIfam" id="TIGR02350">
    <property type="entry name" value="prok_dnaK"/>
    <property type="match status" value="1"/>
</dbReference>
<name>A0A552Q716_9CHRO</name>
<dbReference type="InterPro" id="IPR012725">
    <property type="entry name" value="Chaperone_DnaK"/>
</dbReference>
<dbReference type="PROSITE" id="PS01036">
    <property type="entry name" value="HSP70_3"/>
    <property type="match status" value="1"/>
</dbReference>
<dbReference type="InterPro" id="IPR043129">
    <property type="entry name" value="ATPase_NBD"/>
</dbReference>
<dbReference type="PROSITE" id="PS00297">
    <property type="entry name" value="HSP70_1"/>
    <property type="match status" value="1"/>
</dbReference>
<dbReference type="Gene3D" id="1.20.1270.10">
    <property type="match status" value="1"/>
</dbReference>
<feature type="compositionally biased region" description="Acidic residues" evidence="11">
    <location>
        <begin position="624"/>
        <end position="634"/>
    </location>
</feature>
<dbReference type="InterPro" id="IPR013126">
    <property type="entry name" value="Hsp_70_fam"/>
</dbReference>
<dbReference type="Pfam" id="PF00012">
    <property type="entry name" value="HSP70"/>
    <property type="match status" value="1"/>
</dbReference>
<keyword evidence="10" id="KW-0175">Coiled coil</keyword>
<keyword evidence="3 8" id="KW-0597">Phosphoprotein</keyword>
<evidence type="ECO:0000256" key="5">
    <source>
        <dbReference type="ARBA" id="ARBA00022840"/>
    </source>
</evidence>
<dbReference type="Gene3D" id="2.60.34.10">
    <property type="entry name" value="Substrate Binding Domain Of DNAk, Chain A, domain 1"/>
    <property type="match status" value="1"/>
</dbReference>
<gene>
    <name evidence="8 12" type="primary">dnaK</name>
    <name evidence="12" type="ORF">EWV53_05170</name>
</gene>
<dbReference type="SUPFAM" id="SSF100934">
    <property type="entry name" value="Heat shock protein 70kD (HSP70), C-terminal subdomain"/>
    <property type="match status" value="1"/>
</dbReference>
<dbReference type="Gene3D" id="3.90.640.10">
    <property type="entry name" value="Actin, Chain A, domain 4"/>
    <property type="match status" value="1"/>
</dbReference>
<organism evidence="12 13">
    <name type="scientific">Microcystis panniformis Mp_MB_F_20051200_S9</name>
    <dbReference type="NCBI Taxonomy" id="2486223"/>
    <lineage>
        <taxon>Bacteria</taxon>
        <taxon>Bacillati</taxon>
        <taxon>Cyanobacteriota</taxon>
        <taxon>Cyanophyceae</taxon>
        <taxon>Oscillatoriophycideae</taxon>
        <taxon>Chroococcales</taxon>
        <taxon>Microcystaceae</taxon>
        <taxon>Microcystis</taxon>
    </lineage>
</organism>
<evidence type="ECO:0000256" key="4">
    <source>
        <dbReference type="ARBA" id="ARBA00022741"/>
    </source>
</evidence>
<keyword evidence="4 8" id="KW-0547">Nucleotide-binding</keyword>
<dbReference type="InterPro" id="IPR018181">
    <property type="entry name" value="Heat_shock_70_CS"/>
</dbReference>
<dbReference type="PROSITE" id="PS00329">
    <property type="entry name" value="HSP70_2"/>
    <property type="match status" value="1"/>
</dbReference>
<dbReference type="NCBIfam" id="NF001413">
    <property type="entry name" value="PRK00290.1"/>
    <property type="match status" value="1"/>
</dbReference>
<dbReference type="HAMAP" id="MF_00332">
    <property type="entry name" value="DnaK"/>
    <property type="match status" value="1"/>
</dbReference>
<dbReference type="FunFam" id="3.90.640.10:FF:000003">
    <property type="entry name" value="Molecular chaperone DnaK"/>
    <property type="match status" value="1"/>
</dbReference>
<dbReference type="GO" id="GO:0140662">
    <property type="term" value="F:ATP-dependent protein folding chaperone"/>
    <property type="evidence" value="ECO:0007669"/>
    <property type="project" value="InterPro"/>
</dbReference>
<protein>
    <recommendedName>
        <fullName evidence="8">Chaperone protein DnaK</fullName>
    </recommendedName>
    <alternativeName>
        <fullName evidence="8">HSP70</fullName>
    </alternativeName>
    <alternativeName>
        <fullName evidence="8">Heat shock 70 kDa protein</fullName>
    </alternativeName>
    <alternativeName>
        <fullName evidence="8">Heat shock protein 70</fullName>
    </alternativeName>
</protein>
<evidence type="ECO:0000256" key="2">
    <source>
        <dbReference type="ARBA" id="ARBA00007381"/>
    </source>
</evidence>
<keyword evidence="5 8" id="KW-0067">ATP-binding</keyword>
<accession>A0A552Q716</accession>
<keyword evidence="7 8" id="KW-0143">Chaperone</keyword>
<comment type="caution">
    <text evidence="12">The sequence shown here is derived from an EMBL/GenBank/DDBJ whole genome shotgun (WGS) entry which is preliminary data.</text>
</comment>
<dbReference type="Gene3D" id="3.30.420.40">
    <property type="match status" value="2"/>
</dbReference>
<evidence type="ECO:0000256" key="6">
    <source>
        <dbReference type="ARBA" id="ARBA00023016"/>
    </source>
</evidence>
<dbReference type="EMBL" id="SFAC01000058">
    <property type="protein sequence ID" value="TRV65016.1"/>
    <property type="molecule type" value="Genomic_DNA"/>
</dbReference>
<dbReference type="InterPro" id="IPR029047">
    <property type="entry name" value="HSP70_peptide-bd_sf"/>
</dbReference>
<evidence type="ECO:0000256" key="11">
    <source>
        <dbReference type="SAM" id="MobiDB-lite"/>
    </source>
</evidence>
<dbReference type="SUPFAM" id="SSF100920">
    <property type="entry name" value="Heat shock protein 70kD (HSP70), peptide-binding domain"/>
    <property type="match status" value="1"/>
</dbReference>
<dbReference type="CDD" id="cd10234">
    <property type="entry name" value="ASKHA_NBD_HSP70_DnaK-like"/>
    <property type="match status" value="1"/>
</dbReference>
<evidence type="ECO:0000256" key="10">
    <source>
        <dbReference type="SAM" id="Coils"/>
    </source>
</evidence>
<dbReference type="InterPro" id="IPR029048">
    <property type="entry name" value="HSP70_C_sf"/>
</dbReference>
<dbReference type="Proteomes" id="UP000317165">
    <property type="component" value="Unassembled WGS sequence"/>
</dbReference>
<dbReference type="GO" id="GO:0005524">
    <property type="term" value="F:ATP binding"/>
    <property type="evidence" value="ECO:0007669"/>
    <property type="project" value="UniProtKB-UniRule"/>
</dbReference>
<feature type="coiled-coil region" evidence="10">
    <location>
        <begin position="247"/>
        <end position="274"/>
    </location>
</feature>
<dbReference type="SUPFAM" id="SSF53067">
    <property type="entry name" value="Actin-like ATPase domain"/>
    <property type="match status" value="2"/>
</dbReference>
<feature type="compositionally biased region" description="Basic and acidic residues" evidence="11">
    <location>
        <begin position="520"/>
        <end position="533"/>
    </location>
</feature>
<dbReference type="PRINTS" id="PR00301">
    <property type="entry name" value="HEATSHOCK70"/>
</dbReference>
<dbReference type="AlphaFoldDB" id="A0A552Q716"/>
<dbReference type="PANTHER" id="PTHR19375">
    <property type="entry name" value="HEAT SHOCK PROTEIN 70KDA"/>
    <property type="match status" value="1"/>
</dbReference>
<evidence type="ECO:0000256" key="3">
    <source>
        <dbReference type="ARBA" id="ARBA00022553"/>
    </source>
</evidence>
<dbReference type="GO" id="GO:0051082">
    <property type="term" value="F:unfolded protein binding"/>
    <property type="evidence" value="ECO:0007669"/>
    <property type="project" value="InterPro"/>
</dbReference>
<keyword evidence="6 8" id="KW-0346">Stress response</keyword>
<feature type="modified residue" description="Phosphothreonine; by autocatalysis" evidence="8">
    <location>
        <position position="198"/>
    </location>
</feature>
<proteinExistence type="evidence at transcript level"/>
<sequence>MGKVVGIDLGTTNSCVAVMEGGKPTVIANAEGFRTTPSVVAYAKSGDRLVGQIAKRQAVMNPQNTFYSVKRFIGRKFNEVTNEATEVSYKTLQDGNGNVKLDCPAQGKQFAPEEISAQVLRKLVEDASKYLGETVTQAVITVPAYFNDSQRQATKDAGRIAGVEVLRIINEPTAASLAYGLDKKANETILVFDLGGGTFDVSVLEVGDGVFEVLATSGDTHLGGDDFDKKIVDYLAGEFKKVEGIDLRQDKQALQRLTEAAEKAKIELSSVTQAEINLPFITATAEGPKHLDTTLTRAKFEEICADLIDRCRIPVENAIRDAKIDKSALDEVVLVGGSTRIPAVQELVKKVLGKDPNQSVNPDEVVAVGAAIQGGVLAGEVKDILLLDVSPLSLGVETLGGVMTRIITRNTTIPTKKSEVFSTAVDGQTNVEIHVLQGEREMAKDNKSLGTFRLDGIPPAPRGVPQIEVVFDIDANGILNVTAKDKGTGKEQSISITGASTLPQNEVERMVNEAESNASVDKERRERIERKNQADSLVYQAEKQLEELGDKVPPSEKNKAQGLIKDLKEAIAQDDDGKIKTILPELQQALYAIGSSMYQQAPPSNPPGGNDNNGPSGGAGGGDDVIDAEFSDAK</sequence>
<feature type="region of interest" description="Disordered" evidence="11">
    <location>
        <begin position="515"/>
        <end position="535"/>
    </location>
</feature>
<dbReference type="FunFam" id="2.60.34.10:FF:000014">
    <property type="entry name" value="Chaperone protein DnaK HSP70"/>
    <property type="match status" value="1"/>
</dbReference>
<evidence type="ECO:0000256" key="7">
    <source>
        <dbReference type="ARBA" id="ARBA00023186"/>
    </source>
</evidence>
<feature type="region of interest" description="Disordered" evidence="11">
    <location>
        <begin position="594"/>
        <end position="634"/>
    </location>
</feature>
<comment type="function">
    <text evidence="1 8">Acts as a chaperone.</text>
</comment>
<dbReference type="FunFam" id="1.20.1270.10:FF:000001">
    <property type="entry name" value="Molecular chaperone DnaK"/>
    <property type="match status" value="1"/>
</dbReference>
<evidence type="ECO:0000256" key="9">
    <source>
        <dbReference type="RuleBase" id="RU003322"/>
    </source>
</evidence>
<evidence type="ECO:0000313" key="12">
    <source>
        <dbReference type="EMBL" id="TRV65016.1"/>
    </source>
</evidence>